<dbReference type="PROSITE" id="PS50280">
    <property type="entry name" value="SET"/>
    <property type="match status" value="1"/>
</dbReference>
<comment type="caution">
    <text evidence="2">The sequence shown here is derived from an EMBL/GenBank/DDBJ whole genome shotgun (WGS) entry which is preliminary data.</text>
</comment>
<dbReference type="PANTHER" id="PTHR47643">
    <property type="entry name" value="TPR DOMAIN PROTEIN (AFU_ORTHOLOGUE AFUA_5G12710)"/>
    <property type="match status" value="1"/>
</dbReference>
<feature type="domain" description="SET" evidence="1">
    <location>
        <begin position="304"/>
        <end position="496"/>
    </location>
</feature>
<keyword evidence="3" id="KW-1185">Reference proteome</keyword>
<dbReference type="InterPro" id="IPR001214">
    <property type="entry name" value="SET_dom"/>
</dbReference>
<dbReference type="OrthoDB" id="438641at2759"/>
<dbReference type="InterPro" id="IPR046341">
    <property type="entry name" value="SET_dom_sf"/>
</dbReference>
<dbReference type="SUPFAM" id="SSF82199">
    <property type="entry name" value="SET domain"/>
    <property type="match status" value="1"/>
</dbReference>
<name>A0A8K0SJN7_9HYPO</name>
<proteinExistence type="predicted"/>
<accession>A0A8K0SJN7</accession>
<dbReference type="EMBL" id="JAGPNK010000018">
    <property type="protein sequence ID" value="KAH7305602.1"/>
    <property type="molecule type" value="Genomic_DNA"/>
</dbReference>
<gene>
    <name evidence="2" type="ORF">B0I35DRAFT_361996</name>
</gene>
<dbReference type="AlphaFoldDB" id="A0A8K0SJN7"/>
<dbReference type="Gene3D" id="2.170.270.10">
    <property type="entry name" value="SET domain"/>
    <property type="match status" value="1"/>
</dbReference>
<sequence>MASSLRVSASPSNFLATSQLPPPYRACVRPIEHLKPLAISKMRLETHHRGFRTLLRVCTPPDRMTAVMAIVEDEDGTAVLLQLYHQPAESLGSASHILKPGDILLLKEPYFKRALDGSYGVRVDHPCDIVTLSATDELVPQKWRDTLPRPPKRSSHALRMEGNEAVQREKWSEANLLYSTAIEAADTDEDRRLAYLNRALTNLRLGRAEKALDDTRLGRDESSPSEKSLYREVRALYQLGRYADCLETLQVLLARYPDSTIGKTEQARVEARLGEQRRGEYSFGAMYQQARSTPPLIDAATYSAPAEIRESPGRGRGLFTTGPVKAGQLLLCEKAFAYVFAEEEQGEPLTILMNMHTKRAFMGGQARLLPQLVQKLLHDPEALRLYSDLYSGGGANRPIVEVDGCHVVDSFLVNDIMALNCFGAPRISRGLLARQGRLIESDVKESGHSTTGIWLLASRINHSCTGNCRRSFIGDMLIVRATRDLEAGTELHFGYRPFDPMESYQDVQKGLSNRRFVCDCQICAVRKITPRETVETRKRLMGTLKTILRNRSRSGLRKADDLLAKIEKSYTAIDPSSPKLCLWDPYFVLGFDLIRDAKPKQGIRMIAKGFEALGFKMTATAPDSGTEPPKLEVEEWGINIEYCSLAFMNLFMAYKAVYPPMSDVARSYAKVAYCIEVGEGETFDAEYRGFLGAEV</sequence>
<dbReference type="SUPFAM" id="SSF48452">
    <property type="entry name" value="TPR-like"/>
    <property type="match status" value="1"/>
</dbReference>
<dbReference type="PANTHER" id="PTHR47643:SF2">
    <property type="entry name" value="TPR DOMAIN PROTEIN (AFU_ORTHOLOGUE AFUA_5G12710)"/>
    <property type="match status" value="1"/>
</dbReference>
<protein>
    <recommendedName>
        <fullName evidence="1">SET domain-containing protein</fullName>
    </recommendedName>
</protein>
<reference evidence="2" key="1">
    <citation type="journal article" date="2021" name="Nat. Commun.">
        <title>Genetic determinants of endophytism in the Arabidopsis root mycobiome.</title>
        <authorList>
            <person name="Mesny F."/>
            <person name="Miyauchi S."/>
            <person name="Thiergart T."/>
            <person name="Pickel B."/>
            <person name="Atanasova L."/>
            <person name="Karlsson M."/>
            <person name="Huettel B."/>
            <person name="Barry K.W."/>
            <person name="Haridas S."/>
            <person name="Chen C."/>
            <person name="Bauer D."/>
            <person name="Andreopoulos W."/>
            <person name="Pangilinan J."/>
            <person name="LaButti K."/>
            <person name="Riley R."/>
            <person name="Lipzen A."/>
            <person name="Clum A."/>
            <person name="Drula E."/>
            <person name="Henrissat B."/>
            <person name="Kohler A."/>
            <person name="Grigoriev I.V."/>
            <person name="Martin F.M."/>
            <person name="Hacquard S."/>
        </authorList>
    </citation>
    <scope>NUCLEOTIDE SEQUENCE</scope>
    <source>
        <strain evidence="2">MPI-CAGE-CH-0235</strain>
    </source>
</reference>
<dbReference type="InterPro" id="IPR053209">
    <property type="entry name" value="Gramillin-biosynth_MTr"/>
</dbReference>
<organism evidence="2 3">
    <name type="scientific">Stachybotrys elegans</name>
    <dbReference type="NCBI Taxonomy" id="80388"/>
    <lineage>
        <taxon>Eukaryota</taxon>
        <taxon>Fungi</taxon>
        <taxon>Dikarya</taxon>
        <taxon>Ascomycota</taxon>
        <taxon>Pezizomycotina</taxon>
        <taxon>Sordariomycetes</taxon>
        <taxon>Hypocreomycetidae</taxon>
        <taxon>Hypocreales</taxon>
        <taxon>Stachybotryaceae</taxon>
        <taxon>Stachybotrys</taxon>
    </lineage>
</organism>
<dbReference type="Gene3D" id="1.25.40.10">
    <property type="entry name" value="Tetratricopeptide repeat domain"/>
    <property type="match status" value="1"/>
</dbReference>
<dbReference type="Pfam" id="PF00856">
    <property type="entry name" value="SET"/>
    <property type="match status" value="1"/>
</dbReference>
<evidence type="ECO:0000313" key="2">
    <source>
        <dbReference type="EMBL" id="KAH7305602.1"/>
    </source>
</evidence>
<dbReference type="InterPro" id="IPR011990">
    <property type="entry name" value="TPR-like_helical_dom_sf"/>
</dbReference>
<evidence type="ECO:0000313" key="3">
    <source>
        <dbReference type="Proteomes" id="UP000813444"/>
    </source>
</evidence>
<evidence type="ECO:0000259" key="1">
    <source>
        <dbReference type="PROSITE" id="PS50280"/>
    </source>
</evidence>
<dbReference type="Proteomes" id="UP000813444">
    <property type="component" value="Unassembled WGS sequence"/>
</dbReference>
<dbReference type="SMART" id="SM00317">
    <property type="entry name" value="SET"/>
    <property type="match status" value="1"/>
</dbReference>